<gene>
    <name evidence="4" type="ORF">HRJ53_08625</name>
</gene>
<feature type="domain" description="Bacterial surface antigen (D15)" evidence="3">
    <location>
        <begin position="152"/>
        <end position="316"/>
    </location>
</feature>
<dbReference type="Proteomes" id="UP000567293">
    <property type="component" value="Unassembled WGS sequence"/>
</dbReference>
<reference evidence="4" key="1">
    <citation type="submission" date="2020-06" db="EMBL/GenBank/DDBJ databases">
        <title>Legume-microbial interactions unlock mineral nutrients during tropical forest succession.</title>
        <authorList>
            <person name="Epihov D.Z."/>
        </authorList>
    </citation>
    <scope>NUCLEOTIDE SEQUENCE [LARGE SCALE GENOMIC DNA]</scope>
    <source>
        <strain evidence="4">Pan2503</strain>
    </source>
</reference>
<keyword evidence="5" id="KW-1185">Reference proteome</keyword>
<feature type="non-terminal residue" evidence="4">
    <location>
        <position position="1"/>
    </location>
</feature>
<accession>A0A7V8NPP1</accession>
<sequence length="401" mass="44624">ARERTELPVPQFVKVEGTSEREAVDVTRYLKGFPGKPIEPQKLGRALTRLTGVGRFDSASYWLKEQDGKAGLLVRVEEKNDAPPMFQTAFEVDGSQAGNVDFTTGTRFTFMDVAGYRSEWRTDLLLGNTYGLQTELYRPFWPESRWFFAPHADASDTTFQIYAKNDPLADYRIYRINIGGDLGYSFGRFSELRVGYAVGSLNTKLRLGTPEIPAVEGRVGQSHLHYQLDHTDDPVIPRRGFSAESNFRWFDQSPGAASSFPSMDLRLGYFHPMTRIVSLFAESEGGSTFGTKSTGIPQFFLGGPLRLSAYGNNEFQGNQYYLFRAGLVRDLLTLPPFVGKKVYAVGAYEIGKMYGVTADSNLPNDVAAGFLAETAVGPFFIGGSVGDSGHRKWFFQLGRVF</sequence>
<dbReference type="EMBL" id="JACDQQ010000837">
    <property type="protein sequence ID" value="MBA0085047.1"/>
    <property type="molecule type" value="Genomic_DNA"/>
</dbReference>
<dbReference type="Gene3D" id="2.40.160.50">
    <property type="entry name" value="membrane protein fhac: a member of the omp85/tpsb transporter family"/>
    <property type="match status" value="1"/>
</dbReference>
<dbReference type="Pfam" id="PF01103">
    <property type="entry name" value="Omp85"/>
    <property type="match status" value="1"/>
</dbReference>
<evidence type="ECO:0000313" key="4">
    <source>
        <dbReference type="EMBL" id="MBA0085047.1"/>
    </source>
</evidence>
<comment type="subcellular location">
    <subcellularLocation>
        <location evidence="1">Membrane</location>
    </subcellularLocation>
</comment>
<proteinExistence type="predicted"/>
<dbReference type="InterPro" id="IPR000184">
    <property type="entry name" value="Bac_surfAg_D15"/>
</dbReference>
<keyword evidence="2" id="KW-0472">Membrane</keyword>
<organism evidence="4 5">
    <name type="scientific">Candidatus Acidiferrum panamense</name>
    <dbReference type="NCBI Taxonomy" id="2741543"/>
    <lineage>
        <taxon>Bacteria</taxon>
        <taxon>Pseudomonadati</taxon>
        <taxon>Acidobacteriota</taxon>
        <taxon>Terriglobia</taxon>
        <taxon>Candidatus Acidiferrales</taxon>
        <taxon>Candidatus Acidiferrum</taxon>
    </lineage>
</organism>
<evidence type="ECO:0000259" key="3">
    <source>
        <dbReference type="Pfam" id="PF01103"/>
    </source>
</evidence>
<comment type="caution">
    <text evidence="4">The sequence shown here is derived from an EMBL/GenBank/DDBJ whole genome shotgun (WGS) entry which is preliminary data.</text>
</comment>
<evidence type="ECO:0000256" key="1">
    <source>
        <dbReference type="ARBA" id="ARBA00004370"/>
    </source>
</evidence>
<dbReference type="AlphaFoldDB" id="A0A7V8NPP1"/>
<protein>
    <submittedName>
        <fullName evidence="4">BamA/TamA family outer membrane protein</fullName>
    </submittedName>
</protein>
<evidence type="ECO:0000313" key="5">
    <source>
        <dbReference type="Proteomes" id="UP000567293"/>
    </source>
</evidence>
<name>A0A7V8NPP1_9BACT</name>
<dbReference type="GO" id="GO:0019867">
    <property type="term" value="C:outer membrane"/>
    <property type="evidence" value="ECO:0007669"/>
    <property type="project" value="InterPro"/>
</dbReference>
<evidence type="ECO:0000256" key="2">
    <source>
        <dbReference type="ARBA" id="ARBA00023136"/>
    </source>
</evidence>